<name>A0A2R6XXA7_9BACL</name>
<dbReference type="GO" id="GO:0006598">
    <property type="term" value="P:polyamine catabolic process"/>
    <property type="evidence" value="ECO:0007669"/>
    <property type="project" value="TreeGrafter"/>
</dbReference>
<dbReference type="PANTHER" id="PTHR43235">
    <property type="entry name" value="GLUTAMINE AMIDOTRANSFERASE PB2B2.05-RELATED"/>
    <property type="match status" value="1"/>
</dbReference>
<keyword evidence="1" id="KW-0315">Glutamine amidotransferase</keyword>
<dbReference type="PANTHER" id="PTHR43235:SF1">
    <property type="entry name" value="GLUTAMINE AMIDOTRANSFERASE PB2B2.05-RELATED"/>
    <property type="match status" value="1"/>
</dbReference>
<dbReference type="Gene3D" id="3.40.50.880">
    <property type="match status" value="1"/>
</dbReference>
<dbReference type="CDD" id="cd01745">
    <property type="entry name" value="GATase1_2"/>
    <property type="match status" value="1"/>
</dbReference>
<dbReference type="Proteomes" id="UP000244338">
    <property type="component" value="Unassembled WGS sequence"/>
</dbReference>
<dbReference type="GO" id="GO:0016740">
    <property type="term" value="F:transferase activity"/>
    <property type="evidence" value="ECO:0007669"/>
    <property type="project" value="UniProtKB-KW"/>
</dbReference>
<gene>
    <name evidence="1" type="ORF">BSOLF_0775</name>
</gene>
<dbReference type="PROSITE" id="PS51273">
    <property type="entry name" value="GATASE_TYPE_1"/>
    <property type="match status" value="1"/>
</dbReference>
<dbReference type="InterPro" id="IPR029062">
    <property type="entry name" value="Class_I_gatase-like"/>
</dbReference>
<evidence type="ECO:0000313" key="1">
    <source>
        <dbReference type="EMBL" id="PTQ55059.1"/>
    </source>
</evidence>
<organism evidence="1 2">
    <name type="scientific">Candidatus Carbonibacillus altaicus</name>
    <dbReference type="NCBI Taxonomy" id="2163959"/>
    <lineage>
        <taxon>Bacteria</taxon>
        <taxon>Bacillati</taxon>
        <taxon>Bacillota</taxon>
        <taxon>Bacilli</taxon>
        <taxon>Bacillales</taxon>
        <taxon>Candidatus Carbonibacillus</taxon>
    </lineage>
</organism>
<dbReference type="SUPFAM" id="SSF52317">
    <property type="entry name" value="Class I glutamine amidotransferase-like"/>
    <property type="match status" value="1"/>
</dbReference>
<dbReference type="InterPro" id="IPR011697">
    <property type="entry name" value="Peptidase_C26"/>
</dbReference>
<reference evidence="2" key="1">
    <citation type="journal article" date="2018" name="Sci. Rep.">
        <title>Lignite coal burning seam in the remote Altai Mountains harbors a hydrogen-driven thermophilic microbial community.</title>
        <authorList>
            <person name="Kadnikov V.V."/>
            <person name="Mardanov A.V."/>
            <person name="Ivasenko D.A."/>
            <person name="Antsiferov D.V."/>
            <person name="Beletsky A.V."/>
            <person name="Karnachuk O.V."/>
            <person name="Ravin N.V."/>
        </authorList>
    </citation>
    <scope>NUCLEOTIDE SEQUENCE [LARGE SCALE GENOMIC DNA]</scope>
</reference>
<dbReference type="InterPro" id="IPR044668">
    <property type="entry name" value="PuuD-like"/>
</dbReference>
<keyword evidence="1" id="KW-0808">Transferase</keyword>
<accession>A0A2R6XXA7</accession>
<evidence type="ECO:0000313" key="2">
    <source>
        <dbReference type="Proteomes" id="UP000244338"/>
    </source>
</evidence>
<dbReference type="GO" id="GO:0033969">
    <property type="term" value="F:gamma-glutamyl-gamma-aminobutyrate hydrolase activity"/>
    <property type="evidence" value="ECO:0007669"/>
    <property type="project" value="TreeGrafter"/>
</dbReference>
<dbReference type="Pfam" id="PF07722">
    <property type="entry name" value="Peptidase_C26"/>
    <property type="match status" value="1"/>
</dbReference>
<proteinExistence type="predicted"/>
<dbReference type="AlphaFoldDB" id="A0A2R6XXA7"/>
<protein>
    <submittedName>
        <fullName evidence="1">Glutamine amidotransferase, class I</fullName>
    </submittedName>
</protein>
<dbReference type="GO" id="GO:0005829">
    <property type="term" value="C:cytosol"/>
    <property type="evidence" value="ECO:0007669"/>
    <property type="project" value="TreeGrafter"/>
</dbReference>
<sequence length="248" mass="27880">MTQKRIGIVASLDDTGDAYRLDKTYVEAVQSEGGEVWMIPYLDTKGKDVEQSLKRMLDCISGIILVGGGDIDPHYFGEEPRVGLGRVTPDRDAFEIRLVQAAWEKGLPLFGICRGMQVLNVALGGTLYQDINRIPEFYVQHMQKAPKSYPMHRITVAVGSHLENVLNAREMKVNSFHHQAVQDVAPPLQAIAWSDDGLIEAIESRRTVNGNMIWTLGVQWHPEALWVGGDVMSHRLFQAWFNTLPERL</sequence>
<dbReference type="EMBL" id="PEBX01000214">
    <property type="protein sequence ID" value="PTQ55059.1"/>
    <property type="molecule type" value="Genomic_DNA"/>
</dbReference>
<comment type="caution">
    <text evidence="1">The sequence shown here is derived from an EMBL/GenBank/DDBJ whole genome shotgun (WGS) entry which is preliminary data.</text>
</comment>